<organism evidence="2 3">
    <name type="scientific">Streptomonospora mangrovi</name>
    <dbReference type="NCBI Taxonomy" id="2883123"/>
    <lineage>
        <taxon>Bacteria</taxon>
        <taxon>Bacillati</taxon>
        <taxon>Actinomycetota</taxon>
        <taxon>Actinomycetes</taxon>
        <taxon>Streptosporangiales</taxon>
        <taxon>Nocardiopsidaceae</taxon>
        <taxon>Streptomonospora</taxon>
    </lineage>
</organism>
<comment type="caution">
    <text evidence="2">The sequence shown here is derived from an EMBL/GenBank/DDBJ whole genome shotgun (WGS) entry which is preliminary data.</text>
</comment>
<keyword evidence="3" id="KW-1185">Reference proteome</keyword>
<reference evidence="2" key="1">
    <citation type="submission" date="2021-10" db="EMBL/GenBank/DDBJ databases">
        <title>Streptomonospora sp. nov., isolated from mangrove soil.</title>
        <authorList>
            <person name="Chen X."/>
            <person name="Ge X."/>
            <person name="Liu W."/>
        </authorList>
    </citation>
    <scope>NUCLEOTIDE SEQUENCE</scope>
    <source>
        <strain evidence="2">S1-112</strain>
    </source>
</reference>
<feature type="region of interest" description="Disordered" evidence="1">
    <location>
        <begin position="335"/>
        <end position="355"/>
    </location>
</feature>
<dbReference type="EMBL" id="JAJAQC010000015">
    <property type="protein sequence ID" value="MDA0564757.1"/>
    <property type="molecule type" value="Genomic_DNA"/>
</dbReference>
<gene>
    <name evidence="2" type="ORF">LG943_10515</name>
</gene>
<dbReference type="Gene3D" id="3.40.50.300">
    <property type="entry name" value="P-loop containing nucleotide triphosphate hydrolases"/>
    <property type="match status" value="1"/>
</dbReference>
<name>A0A9X3NJ86_9ACTN</name>
<dbReference type="RefSeq" id="WP_270072038.1">
    <property type="nucleotide sequence ID" value="NZ_JAJAQC010000015.1"/>
</dbReference>
<feature type="compositionally biased region" description="Polar residues" evidence="1">
    <location>
        <begin position="345"/>
        <end position="354"/>
    </location>
</feature>
<dbReference type="SUPFAM" id="SSF52540">
    <property type="entry name" value="P-loop containing nucleoside triphosphate hydrolases"/>
    <property type="match status" value="1"/>
</dbReference>
<dbReference type="InterPro" id="IPR027417">
    <property type="entry name" value="P-loop_NTPase"/>
</dbReference>
<proteinExistence type="predicted"/>
<sequence length="755" mass="84814">MAGTLAYNLGVRHIFQRKFDSPELAKALKDCHWYLISRRPSVRIVNNSAQIYDNILTAVFEIRTEEERTEHRELGMDLNTIGEARDLKIHTDGSYFSLRTKEAIYHGDAWALASFLSGADAGLATQEVMYVGQAFKGGTSNAWDRTSKHKKLQRIYEDHSGLSWDIFVSPLVLNKRTWSSDDHLDDTDDGPSMRLYYEKFAHENGDIRQASVDLIEHSMINYFKPPYNEKLIGWSPETPTASMRDMRAAGFRLLYVHLDGWFGLSRFVSEARPDAVRSHFITHELISQSDASKTLKQWTLEGVAYREGHKIFATEVEDADVHLRVFGEEAPEVRRPPSFHFPRGSSLNTGTKSTPALAGLSDIRRKIQEQRESEKIESQVPVQPTYEPHSGTVKVGWYTDTKEPSFWRLNFPTGGVCSGLILGGDGSGKTNTLRVIMTETLKSGVFVIAPAFPRSPTSEIDGLRSFTPDPSWVSHNKKQTIFNLERMARVIDARNAHKGYSVPSKTAPGIMIFIDDSDEILSDPLGAEIAEKILVSGSLAGVGLVPVVRDIDSLPCHKSLIRLLINTENVLNFFWDDPFLVHSLRAIHGKPRRRTYTPSSNLTFMLDNHPDCISVGILCGVANSPSMPKKEALRWAETELSQSGARLVGWTKQHGAWVTFDALSATIWQLRRHPDDWVISHVLSQHGLREPVRLSHAIAWASNIIHSKFDVQIGQWNCGPGTLPQFSSTLYTNTTGEIILKKQTGKLSALMRHLY</sequence>
<evidence type="ECO:0000313" key="2">
    <source>
        <dbReference type="EMBL" id="MDA0564757.1"/>
    </source>
</evidence>
<evidence type="ECO:0000313" key="3">
    <source>
        <dbReference type="Proteomes" id="UP001140076"/>
    </source>
</evidence>
<dbReference type="Proteomes" id="UP001140076">
    <property type="component" value="Unassembled WGS sequence"/>
</dbReference>
<protein>
    <submittedName>
        <fullName evidence="2">Uncharacterized protein</fullName>
    </submittedName>
</protein>
<accession>A0A9X3NJ86</accession>
<dbReference type="AlphaFoldDB" id="A0A9X3NJ86"/>
<evidence type="ECO:0000256" key="1">
    <source>
        <dbReference type="SAM" id="MobiDB-lite"/>
    </source>
</evidence>